<protein>
    <recommendedName>
        <fullName evidence="1">Nose resistant-to-fluoxetine protein N-terminal domain-containing protein</fullName>
    </recommendedName>
</protein>
<dbReference type="Proteomes" id="UP000037510">
    <property type="component" value="Unassembled WGS sequence"/>
</dbReference>
<dbReference type="AlphaFoldDB" id="A0A0L7KRP0"/>
<keyword evidence="3" id="KW-1185">Reference proteome</keyword>
<reference evidence="2 3" key="1">
    <citation type="journal article" date="2015" name="Genome Biol. Evol.">
        <title>The genome of winter moth (Operophtera brumata) provides a genomic perspective on sexual dimorphism and phenology.</title>
        <authorList>
            <person name="Derks M.F."/>
            <person name="Smit S."/>
            <person name="Salis L."/>
            <person name="Schijlen E."/>
            <person name="Bossers A."/>
            <person name="Mateman C."/>
            <person name="Pijl A.S."/>
            <person name="de Ridder D."/>
            <person name="Groenen M.A."/>
            <person name="Visser M.E."/>
            <person name="Megens H.J."/>
        </authorList>
    </citation>
    <scope>NUCLEOTIDE SEQUENCE [LARGE SCALE GENOMIC DNA]</scope>
    <source>
        <strain evidence="2">WM2013NL</strain>
        <tissue evidence="2">Head and thorax</tissue>
    </source>
</reference>
<feature type="domain" description="Nose resistant-to-fluoxetine protein N-terminal" evidence="1">
    <location>
        <begin position="2"/>
        <end position="57"/>
    </location>
</feature>
<evidence type="ECO:0000313" key="2">
    <source>
        <dbReference type="EMBL" id="KOB65664.1"/>
    </source>
</evidence>
<comment type="caution">
    <text evidence="2">The sequence shown here is derived from an EMBL/GenBank/DDBJ whole genome shotgun (WGS) entry which is preliminary data.</text>
</comment>
<dbReference type="InterPro" id="IPR006621">
    <property type="entry name" value="Nose-resist-to-fluoxetine_N"/>
</dbReference>
<accession>A0A0L7KRP0</accession>
<evidence type="ECO:0000313" key="3">
    <source>
        <dbReference type="Proteomes" id="UP000037510"/>
    </source>
</evidence>
<dbReference type="EMBL" id="JTDY01006829">
    <property type="protein sequence ID" value="KOB65664.1"/>
    <property type="molecule type" value="Genomic_DNA"/>
</dbReference>
<name>A0A0L7KRP0_OPEBR</name>
<dbReference type="Pfam" id="PF20146">
    <property type="entry name" value="NRF"/>
    <property type="match status" value="1"/>
</dbReference>
<evidence type="ECO:0000259" key="1">
    <source>
        <dbReference type="Pfam" id="PF20146"/>
    </source>
</evidence>
<feature type="non-terminal residue" evidence="2">
    <location>
        <position position="96"/>
    </location>
</feature>
<organism evidence="2 3">
    <name type="scientific">Operophtera brumata</name>
    <name type="common">Winter moth</name>
    <name type="synonym">Phalaena brumata</name>
    <dbReference type="NCBI Taxonomy" id="104452"/>
    <lineage>
        <taxon>Eukaryota</taxon>
        <taxon>Metazoa</taxon>
        <taxon>Ecdysozoa</taxon>
        <taxon>Arthropoda</taxon>
        <taxon>Hexapoda</taxon>
        <taxon>Insecta</taxon>
        <taxon>Pterygota</taxon>
        <taxon>Neoptera</taxon>
        <taxon>Endopterygota</taxon>
        <taxon>Lepidoptera</taxon>
        <taxon>Glossata</taxon>
        <taxon>Ditrysia</taxon>
        <taxon>Geometroidea</taxon>
        <taxon>Geometridae</taxon>
        <taxon>Larentiinae</taxon>
        <taxon>Operophtera</taxon>
    </lineage>
</organism>
<proteinExistence type="predicted"/>
<sequence length="96" mass="10620">MIFDASARIPRGFMQGNLVDLGDYYQCLGINHRAGDLQIEGKYCSILIDLENIETLDGTSNENGLLVTGNMKKTMIEYEITRAQMLAINGDSSELS</sequence>
<gene>
    <name evidence="2" type="ORF">OBRU01_22304</name>
</gene>